<feature type="region of interest" description="Disordered" evidence="4">
    <location>
        <begin position="847"/>
        <end position="958"/>
    </location>
</feature>
<feature type="compositionally biased region" description="Acidic residues" evidence="4">
    <location>
        <begin position="56"/>
        <end position="91"/>
    </location>
</feature>
<sequence length="958" mass="106386">MPGSLASEQGLIHATHNYKSWFSLYADENIDFEEDGGQAEEGTAARRRKVTKPTKEEDENAGEDEDEEEDEEEEVEEEEDEEDEYALEDEGGSSKKARSSRAKKGAAAKSKAKPKAAGKGRGAPAAATEIPPELMRRSSRQVTKPLRYAEQDKEDDKKKKEEKEKPPASGSAKASSAQRGTKRTRAAAASVADETVPDPPQRRAKNAKKPAPAVAKEEEEVEEEEDLNVTSSDQPPSIVSSPVPADAAMRPKANAEESEEPEPEPQPEPQPPQPKKPVAIPASSPARSGTVRRGRANVNRKPNKRRRKLPMPPWEPAVNSKLAQTYPDKYHKDTGAIEFINKRHPIKLHTQLQHPGNIFDMVWSSDGLILATCSSLGSIRLWDTTTWKLIQELRDAEEEKIEEFYTIRFSPDNTKLFAAGKLKHRDRWSNEDDDNQVAPGPIKLFDVVSGKVLTKLEGHTEEILCIKAISFKEKNYLLSASQDGYIIKWHLDDTWTVLEGTTRIDEETTNMALGLSFLPNCGNKYFMSAADGGVKIYDFEKEVLLQQFEEIYTGYCDCIKFINAKEYHRGEFEHYLVTRGVEMLSNSDPNQLLRSNACHLWKLTVPDKPLKSAENAFRLERVRTFSNPGFFANSWPAHITSNGRYLAAPTSQGEVFIWNLRTGDLVSVLTDHEDRETRDILFHATRPIMLTCCDDSTIKVYMQDDSDERAIIETVDLDGEIDVEGELADGEGEPLSLVTGVPEDDMEVEDEAGDEVIEQRSNGRSNGTGQRRGGRGYKRGSPTIVKKRMRIEEELEAEFGDEAWPVGEEADAEVEEADKEWLKIEKEWQKIEDHYQKIEREWSEIKKERKRMERDRTTLRKLKEEAGVPLTAADYPPPAASTTTTTTTSATAQPAAAEQAAADAAGSVAATAVASATVGTPSEGETTTAATQADNAHANGATAAENAPQPMETETSDV</sequence>
<proteinExistence type="predicted"/>
<keyword evidence="2" id="KW-0677">Repeat</keyword>
<dbReference type="PROSITE" id="PS50082">
    <property type="entry name" value="WD_REPEATS_2"/>
    <property type="match status" value="1"/>
</dbReference>
<evidence type="ECO:0000313" key="5">
    <source>
        <dbReference type="EMBL" id="ELR12418.1"/>
    </source>
</evidence>
<evidence type="ECO:0000313" key="6">
    <source>
        <dbReference type="Proteomes" id="UP000011083"/>
    </source>
</evidence>
<evidence type="ECO:0000256" key="3">
    <source>
        <dbReference type="PROSITE-ProRule" id="PRU00221"/>
    </source>
</evidence>
<reference evidence="5 6" key="1">
    <citation type="journal article" date="2013" name="Genome Biol.">
        <title>Genome of Acanthamoeba castellanii highlights extensive lateral gene transfer and early evolution of tyrosine kinase signaling.</title>
        <authorList>
            <person name="Clarke M."/>
            <person name="Lohan A.J."/>
            <person name="Liu B."/>
            <person name="Lagkouvardos I."/>
            <person name="Roy S."/>
            <person name="Zafar N."/>
            <person name="Bertelli C."/>
            <person name="Schilde C."/>
            <person name="Kianianmomeni A."/>
            <person name="Burglin T.R."/>
            <person name="Frech C."/>
            <person name="Turcotte B."/>
            <person name="Kopec K.O."/>
            <person name="Synnott J.M."/>
            <person name="Choo C."/>
            <person name="Paponov I."/>
            <person name="Finkler A."/>
            <person name="Soon Heng Tan C."/>
            <person name="Hutchins A.P."/>
            <person name="Weinmeier T."/>
            <person name="Rattei T."/>
            <person name="Chu J.S."/>
            <person name="Gimenez G."/>
            <person name="Irimia M."/>
            <person name="Rigden D.J."/>
            <person name="Fitzpatrick D.A."/>
            <person name="Lorenzo-Morales J."/>
            <person name="Bateman A."/>
            <person name="Chiu C.H."/>
            <person name="Tang P."/>
            <person name="Hegemann P."/>
            <person name="Fromm H."/>
            <person name="Raoult D."/>
            <person name="Greub G."/>
            <person name="Miranda-Saavedra D."/>
            <person name="Chen N."/>
            <person name="Nash P."/>
            <person name="Ginger M.L."/>
            <person name="Horn M."/>
            <person name="Schaap P."/>
            <person name="Caler L."/>
            <person name="Loftus B."/>
        </authorList>
    </citation>
    <scope>NUCLEOTIDE SEQUENCE [LARGE SCALE GENOMIC DNA]</scope>
    <source>
        <strain evidence="5 6">Neff</strain>
    </source>
</reference>
<keyword evidence="1 3" id="KW-0853">WD repeat</keyword>
<dbReference type="AlphaFoldDB" id="L8GI27"/>
<feature type="region of interest" description="Disordered" evidence="4">
    <location>
        <begin position="33"/>
        <end position="322"/>
    </location>
</feature>
<dbReference type="SUPFAM" id="SSF50978">
    <property type="entry name" value="WD40 repeat-like"/>
    <property type="match status" value="1"/>
</dbReference>
<feature type="compositionally biased region" description="Basic and acidic residues" evidence="4">
    <location>
        <begin position="147"/>
        <end position="166"/>
    </location>
</feature>
<dbReference type="InterPro" id="IPR001680">
    <property type="entry name" value="WD40_rpt"/>
</dbReference>
<feature type="compositionally biased region" description="Low complexity" evidence="4">
    <location>
        <begin position="167"/>
        <end position="177"/>
    </location>
</feature>
<dbReference type="VEuPathDB" id="AmoebaDB:ACA1_024040"/>
<feature type="compositionally biased region" description="Acidic residues" evidence="4">
    <location>
        <begin position="217"/>
        <end position="227"/>
    </location>
</feature>
<dbReference type="STRING" id="1257118.L8GI27"/>
<evidence type="ECO:0000256" key="2">
    <source>
        <dbReference type="ARBA" id="ARBA00022737"/>
    </source>
</evidence>
<dbReference type="InterPro" id="IPR015943">
    <property type="entry name" value="WD40/YVTN_repeat-like_dom_sf"/>
</dbReference>
<dbReference type="GeneID" id="14912918"/>
<feature type="compositionally biased region" description="Pro residues" evidence="4">
    <location>
        <begin position="266"/>
        <end position="275"/>
    </location>
</feature>
<organism evidence="5 6">
    <name type="scientific">Acanthamoeba castellanii (strain ATCC 30010 / Neff)</name>
    <dbReference type="NCBI Taxonomy" id="1257118"/>
    <lineage>
        <taxon>Eukaryota</taxon>
        <taxon>Amoebozoa</taxon>
        <taxon>Discosea</taxon>
        <taxon>Longamoebia</taxon>
        <taxon>Centramoebida</taxon>
        <taxon>Acanthamoebidae</taxon>
        <taxon>Acanthamoeba</taxon>
    </lineage>
</organism>
<dbReference type="RefSeq" id="XP_004334431.1">
    <property type="nucleotide sequence ID" value="XM_004334383.1"/>
</dbReference>
<protein>
    <submittedName>
        <fullName evidence="5">WD domain, G-beta repeat-containing protein</fullName>
    </submittedName>
</protein>
<dbReference type="OrthoDB" id="5588835at2759"/>
<dbReference type="Pfam" id="PF00400">
    <property type="entry name" value="WD40"/>
    <property type="match status" value="3"/>
</dbReference>
<dbReference type="KEGG" id="acan:ACA1_024040"/>
<dbReference type="EMBL" id="KB008118">
    <property type="protein sequence ID" value="ELR12418.1"/>
    <property type="molecule type" value="Genomic_DNA"/>
</dbReference>
<feature type="compositionally biased region" description="Basic residues" evidence="4">
    <location>
        <begin position="95"/>
        <end position="118"/>
    </location>
</feature>
<evidence type="ECO:0000256" key="4">
    <source>
        <dbReference type="SAM" id="MobiDB-lite"/>
    </source>
</evidence>
<dbReference type="PANTHER" id="PTHR19848">
    <property type="entry name" value="WD40 REPEAT PROTEIN"/>
    <property type="match status" value="1"/>
</dbReference>
<feature type="compositionally biased region" description="Low complexity" evidence="4">
    <location>
        <begin position="933"/>
        <end position="947"/>
    </location>
</feature>
<dbReference type="InterPro" id="IPR036322">
    <property type="entry name" value="WD40_repeat_dom_sf"/>
</dbReference>
<feature type="region of interest" description="Disordered" evidence="4">
    <location>
        <begin position="751"/>
        <end position="783"/>
    </location>
</feature>
<dbReference type="Gene3D" id="2.130.10.10">
    <property type="entry name" value="YVTN repeat-like/Quinoprotein amine dehydrogenase"/>
    <property type="match status" value="2"/>
</dbReference>
<feature type="repeat" description="WD" evidence="3">
    <location>
        <begin position="351"/>
        <end position="392"/>
    </location>
</feature>
<accession>L8GI27</accession>
<gene>
    <name evidence="5" type="ORF">ACA1_024040</name>
</gene>
<evidence type="ECO:0000256" key="1">
    <source>
        <dbReference type="ARBA" id="ARBA00022574"/>
    </source>
</evidence>
<feature type="compositionally biased region" description="Basic and acidic residues" evidence="4">
    <location>
        <begin position="847"/>
        <end position="866"/>
    </location>
</feature>
<dbReference type="Proteomes" id="UP000011083">
    <property type="component" value="Unassembled WGS sequence"/>
</dbReference>
<feature type="compositionally biased region" description="Polar residues" evidence="4">
    <location>
        <begin position="228"/>
        <end position="240"/>
    </location>
</feature>
<feature type="compositionally biased region" description="Acidic residues" evidence="4">
    <location>
        <begin position="256"/>
        <end position="265"/>
    </location>
</feature>
<name>L8GI27_ACACF</name>
<feature type="compositionally biased region" description="Low complexity" evidence="4">
    <location>
        <begin position="880"/>
        <end position="922"/>
    </location>
</feature>
<feature type="compositionally biased region" description="Polar residues" evidence="4">
    <location>
        <begin position="923"/>
        <end position="932"/>
    </location>
</feature>
<dbReference type="PANTHER" id="PTHR19848:SF8">
    <property type="entry name" value="F-BOX AND WD REPEAT DOMAIN CONTAINING 7"/>
    <property type="match status" value="1"/>
</dbReference>
<dbReference type="SMART" id="SM00320">
    <property type="entry name" value="WD40"/>
    <property type="match status" value="4"/>
</dbReference>
<feature type="compositionally biased region" description="Low complexity" evidence="4">
    <location>
        <begin position="760"/>
        <end position="769"/>
    </location>
</feature>
<keyword evidence="6" id="KW-1185">Reference proteome</keyword>